<dbReference type="CDD" id="cd07710">
    <property type="entry name" value="arylsulfatase_Sdsa1-like_MBL-fold"/>
    <property type="match status" value="1"/>
</dbReference>
<evidence type="ECO:0000256" key="1">
    <source>
        <dbReference type="ARBA" id="ARBA00001947"/>
    </source>
</evidence>
<dbReference type="EC" id="3.1.6.21" evidence="6"/>
<evidence type="ECO:0000256" key="5">
    <source>
        <dbReference type="ARBA" id="ARBA00033751"/>
    </source>
</evidence>
<dbReference type="InterPro" id="IPR038536">
    <property type="entry name" value="Alkyl/aryl-sulf_dimr_sf"/>
</dbReference>
<feature type="domain" description="Metallo-beta-lactamase" evidence="9">
    <location>
        <begin position="112"/>
        <end position="329"/>
    </location>
</feature>
<evidence type="ECO:0000313" key="11">
    <source>
        <dbReference type="Proteomes" id="UP001242021"/>
    </source>
</evidence>
<protein>
    <recommendedName>
        <fullName evidence="7">Linear primary-alkylsulfatase</fullName>
        <ecNumber evidence="6">3.1.6.21</ecNumber>
    </recommendedName>
    <alternativeName>
        <fullName evidence="8">Type III linear primary-alkylsulfatase</fullName>
    </alternativeName>
</protein>
<dbReference type="Gene3D" id="3.30.1050.10">
    <property type="entry name" value="SCP2 sterol-binding domain"/>
    <property type="match status" value="1"/>
</dbReference>
<dbReference type="AlphaFoldDB" id="A0AAJ6G6B1"/>
<accession>A0AAJ6G6B1</accession>
<proteinExistence type="inferred from homology"/>
<evidence type="ECO:0000256" key="3">
    <source>
        <dbReference type="ARBA" id="ARBA00022801"/>
    </source>
</evidence>
<dbReference type="PANTHER" id="PTHR43223:SF1">
    <property type="entry name" value="ALKYL_ARYL-SULFATASE BDS1"/>
    <property type="match status" value="1"/>
</dbReference>
<dbReference type="GO" id="GO:0018909">
    <property type="term" value="P:dodecyl sulfate metabolic process"/>
    <property type="evidence" value="ECO:0007669"/>
    <property type="project" value="InterPro"/>
</dbReference>
<dbReference type="PANTHER" id="PTHR43223">
    <property type="entry name" value="ALKYL/ARYL-SULFATASE"/>
    <property type="match status" value="1"/>
</dbReference>
<evidence type="ECO:0000313" key="10">
    <source>
        <dbReference type="EMBL" id="WIH93867.1"/>
    </source>
</evidence>
<evidence type="ECO:0000256" key="7">
    <source>
        <dbReference type="ARBA" id="ARBA00068034"/>
    </source>
</evidence>
<comment type="similarity">
    <text evidence="5">Belongs to the metallo-beta-lactamase superfamily. Type III sulfatase family.</text>
</comment>
<dbReference type="InterPro" id="IPR044097">
    <property type="entry name" value="Bds1/SdsA1_MBL-fold"/>
</dbReference>
<comment type="cofactor">
    <cofactor evidence="1">
        <name>Zn(2+)</name>
        <dbReference type="ChEBI" id="CHEBI:29105"/>
    </cofactor>
</comment>
<dbReference type="InterPro" id="IPR029229">
    <property type="entry name" value="Alkyl_sulf_C"/>
</dbReference>
<evidence type="ECO:0000256" key="4">
    <source>
        <dbReference type="ARBA" id="ARBA00022833"/>
    </source>
</evidence>
<evidence type="ECO:0000256" key="2">
    <source>
        <dbReference type="ARBA" id="ARBA00022723"/>
    </source>
</evidence>
<dbReference type="FunFam" id="3.60.15.30:FF:000001">
    <property type="entry name" value="Alkyl/aryl-sulfatase BDS1"/>
    <property type="match status" value="1"/>
</dbReference>
<keyword evidence="4" id="KW-0862">Zinc</keyword>
<dbReference type="InterPro" id="IPR029228">
    <property type="entry name" value="Alkyl_sulf_dimr"/>
</dbReference>
<dbReference type="SUPFAM" id="SSF56281">
    <property type="entry name" value="Metallo-hydrolase/oxidoreductase"/>
    <property type="match status" value="1"/>
</dbReference>
<keyword evidence="3" id="KW-0378">Hydrolase</keyword>
<evidence type="ECO:0000259" key="9">
    <source>
        <dbReference type="SMART" id="SM00849"/>
    </source>
</evidence>
<dbReference type="InterPro" id="IPR036527">
    <property type="entry name" value="SCP2_sterol-bd_dom_sf"/>
</dbReference>
<keyword evidence="2" id="KW-0479">Metal-binding</keyword>
<gene>
    <name evidence="10" type="ORF">NEH99_06125</name>
</gene>
<dbReference type="InterPro" id="IPR036866">
    <property type="entry name" value="RibonucZ/Hydroxyglut_hydro"/>
</dbReference>
<dbReference type="Gene3D" id="3.60.15.30">
    <property type="entry name" value="Metallo-beta-lactamase domain"/>
    <property type="match status" value="1"/>
</dbReference>
<dbReference type="Proteomes" id="UP001242021">
    <property type="component" value="Chromosome"/>
</dbReference>
<dbReference type="SMART" id="SM00849">
    <property type="entry name" value="Lactamase_B"/>
    <property type="match status" value="1"/>
</dbReference>
<dbReference type="InterPro" id="IPR001279">
    <property type="entry name" value="Metallo-B-lactamas"/>
</dbReference>
<dbReference type="PROSITE" id="PS51257">
    <property type="entry name" value="PROKAR_LIPOPROTEIN"/>
    <property type="match status" value="1"/>
</dbReference>
<reference evidence="10" key="1">
    <citation type="submission" date="2022-06" db="EMBL/GenBank/DDBJ databases">
        <title>Brachyspira pilosicoli from pigs in Switzerland.</title>
        <authorList>
            <person name="Schmitt S."/>
            <person name="Arnold M."/>
            <person name="Rossano A."/>
            <person name="Perreten V."/>
        </authorList>
    </citation>
    <scope>NUCLEOTIDE SEQUENCE</scope>
    <source>
        <strain evidence="10">MEI4028</strain>
    </source>
</reference>
<dbReference type="GO" id="GO:0046872">
    <property type="term" value="F:metal ion binding"/>
    <property type="evidence" value="ECO:0007669"/>
    <property type="project" value="UniProtKB-KW"/>
</dbReference>
<dbReference type="Pfam" id="PF14863">
    <property type="entry name" value="Alkyl_sulf_dimr"/>
    <property type="match status" value="1"/>
</dbReference>
<dbReference type="FunFam" id="1.25.40.880:FF:000001">
    <property type="entry name" value="SDS hydrolase SdsA1"/>
    <property type="match status" value="1"/>
</dbReference>
<dbReference type="Pfam" id="PF14864">
    <property type="entry name" value="Alkyl_sulf_C"/>
    <property type="match status" value="1"/>
</dbReference>
<dbReference type="EMBL" id="CP098754">
    <property type="protein sequence ID" value="WIH93867.1"/>
    <property type="molecule type" value="Genomic_DNA"/>
</dbReference>
<dbReference type="GO" id="GO:0018741">
    <property type="term" value="F:linear primary-alkylsulfatase activity"/>
    <property type="evidence" value="ECO:0007669"/>
    <property type="project" value="UniProtKB-EC"/>
</dbReference>
<name>A0AAJ6G6B1_BRAPL</name>
<dbReference type="Gene3D" id="1.25.40.880">
    <property type="entry name" value="Alkyl sulfatase, dimerisation domain"/>
    <property type="match status" value="1"/>
</dbReference>
<organism evidence="10 11">
    <name type="scientific">Brachyspira pilosicoli</name>
    <name type="common">Serpulina pilosicoli</name>
    <dbReference type="NCBI Taxonomy" id="52584"/>
    <lineage>
        <taxon>Bacteria</taxon>
        <taxon>Pseudomonadati</taxon>
        <taxon>Spirochaetota</taxon>
        <taxon>Spirochaetia</taxon>
        <taxon>Brachyspirales</taxon>
        <taxon>Brachyspiraceae</taxon>
        <taxon>Brachyspira</taxon>
    </lineage>
</organism>
<evidence type="ECO:0000256" key="8">
    <source>
        <dbReference type="ARBA" id="ARBA00075789"/>
    </source>
</evidence>
<dbReference type="RefSeq" id="WP_284602254.1">
    <property type="nucleotide sequence ID" value="NZ_CP098752.1"/>
</dbReference>
<dbReference type="SUPFAM" id="SSF55718">
    <property type="entry name" value="SCP-like"/>
    <property type="match status" value="1"/>
</dbReference>
<sequence>MNKFFTFIPVLIFLISCSSDNFNSERKEATEYTKKENEKIKNYLPFNDNTDFENAKRGFIETSDGNVSFPFISNQSAPDTVNPSLWRQAQLNNISGLFEVTPDIYQVRGFDLANITFVRGNTGWIIIDVLTTKESASKAIELFRKHKGNDPITGIIFTHSHIDHFGGIKGIIENADIPIVAPDGFFEEAVSENLLAGNAMSRRSSYMYGGLLPKDEKGTVDAGLGKVVANGTPGIIKPTKLISKDYESYTIDGIEFQFLMAENTEAPAEFMIYIPKYKAASSAEVMNHTLHNLSTLRGAKTRDSLIWTKAIEKSKEFLKDRTDVLFGSHHWPIWEQKNIDDFITKHGDLYKYIHDQTLRLANMGYTPIEIAEKIQIPDSLAKEFYNRGYYGSVNHDVKAVYDFYFGAWWDGNPANLYKLPPKEAAKRYVEFMGGEDNILKMAKKYYDNGDYRWVVEVLNHVIFANPNNTKARRLSADAMEQLGYISESAVWRAYLLTGAYELRNDIDNNMKAPQTVSLDMINALSAENMFEYISVALNPDKIKDKNISILLNISDDDEYLLQIENSVLKYKKYNNENIDYKIDINMSDFKKAIFIRNTEDINISNKEAFNEFLSYFDTFNYWFNIVTP</sequence>
<dbReference type="Pfam" id="PF00753">
    <property type="entry name" value="Lactamase_B"/>
    <property type="match status" value="1"/>
</dbReference>
<dbReference type="InterPro" id="IPR052195">
    <property type="entry name" value="Bact_Alkyl/Aryl-Sulfatase"/>
</dbReference>
<dbReference type="GO" id="GO:0046983">
    <property type="term" value="F:protein dimerization activity"/>
    <property type="evidence" value="ECO:0007669"/>
    <property type="project" value="InterPro"/>
</dbReference>
<evidence type="ECO:0000256" key="6">
    <source>
        <dbReference type="ARBA" id="ARBA00066568"/>
    </source>
</evidence>